<dbReference type="Pfam" id="PF01124">
    <property type="entry name" value="MAPEG"/>
    <property type="match status" value="1"/>
</dbReference>
<dbReference type="EMBL" id="SMCO01000001">
    <property type="protein sequence ID" value="TCV90805.1"/>
    <property type="molecule type" value="Genomic_DNA"/>
</dbReference>
<dbReference type="PANTHER" id="PTHR35371">
    <property type="entry name" value="INNER MEMBRANE PROTEIN"/>
    <property type="match status" value="1"/>
</dbReference>
<protein>
    <submittedName>
        <fullName evidence="6">Putative MAPEG superfamily protein</fullName>
    </submittedName>
</protein>
<name>A0A4R3YE53_9PROT</name>
<keyword evidence="3 5" id="KW-1133">Transmembrane helix</keyword>
<reference evidence="6 7" key="1">
    <citation type="submission" date="2019-03" db="EMBL/GenBank/DDBJ databases">
        <title>Genomic Encyclopedia of Type Strains, Phase IV (KMG-IV): sequencing the most valuable type-strain genomes for metagenomic binning, comparative biology and taxonomic classification.</title>
        <authorList>
            <person name="Goeker M."/>
        </authorList>
    </citation>
    <scope>NUCLEOTIDE SEQUENCE [LARGE SCALE GENOMIC DNA]</scope>
    <source>
        <strain evidence="6 7">DSM 100309</strain>
    </source>
</reference>
<keyword evidence="2 5" id="KW-0812">Transmembrane</keyword>
<organism evidence="6 7">
    <name type="scientific">Sulfurirhabdus autotrophica</name>
    <dbReference type="NCBI Taxonomy" id="1706046"/>
    <lineage>
        <taxon>Bacteria</taxon>
        <taxon>Pseudomonadati</taxon>
        <taxon>Pseudomonadota</taxon>
        <taxon>Betaproteobacteria</taxon>
        <taxon>Nitrosomonadales</taxon>
        <taxon>Sulfuricellaceae</taxon>
        <taxon>Sulfurirhabdus</taxon>
    </lineage>
</organism>
<dbReference type="Proteomes" id="UP000295367">
    <property type="component" value="Unassembled WGS sequence"/>
</dbReference>
<evidence type="ECO:0000313" key="7">
    <source>
        <dbReference type="Proteomes" id="UP000295367"/>
    </source>
</evidence>
<feature type="transmembrane region" description="Helical" evidence="5">
    <location>
        <begin position="105"/>
        <end position="124"/>
    </location>
</feature>
<dbReference type="Gene3D" id="1.20.120.550">
    <property type="entry name" value="Membrane associated eicosanoid/glutathione metabolism-like domain"/>
    <property type="match status" value="1"/>
</dbReference>
<evidence type="ECO:0000256" key="2">
    <source>
        <dbReference type="ARBA" id="ARBA00022692"/>
    </source>
</evidence>
<dbReference type="RefSeq" id="WP_124947310.1">
    <property type="nucleotide sequence ID" value="NZ_BHVT01000073.1"/>
</dbReference>
<dbReference type="PANTHER" id="PTHR35371:SF1">
    <property type="entry name" value="BLR7753 PROTEIN"/>
    <property type="match status" value="1"/>
</dbReference>
<dbReference type="InterPro" id="IPR023352">
    <property type="entry name" value="MAPEG-like_dom_sf"/>
</dbReference>
<feature type="transmembrane region" description="Helical" evidence="5">
    <location>
        <begin position="48"/>
        <end position="68"/>
    </location>
</feature>
<evidence type="ECO:0000256" key="1">
    <source>
        <dbReference type="ARBA" id="ARBA00004370"/>
    </source>
</evidence>
<dbReference type="GO" id="GO:0016020">
    <property type="term" value="C:membrane"/>
    <property type="evidence" value="ECO:0007669"/>
    <property type="project" value="UniProtKB-SubCell"/>
</dbReference>
<evidence type="ECO:0000313" key="6">
    <source>
        <dbReference type="EMBL" id="TCV90805.1"/>
    </source>
</evidence>
<keyword evidence="7" id="KW-1185">Reference proteome</keyword>
<comment type="subcellular location">
    <subcellularLocation>
        <location evidence="1">Membrane</location>
    </subcellularLocation>
</comment>
<comment type="caution">
    <text evidence="6">The sequence shown here is derived from an EMBL/GenBank/DDBJ whole genome shotgun (WGS) entry which is preliminary data.</text>
</comment>
<dbReference type="OrthoDB" id="513661at2"/>
<keyword evidence="4 5" id="KW-0472">Membrane</keyword>
<feature type="transmembrane region" description="Helical" evidence="5">
    <location>
        <begin position="80"/>
        <end position="99"/>
    </location>
</feature>
<dbReference type="InterPro" id="IPR001129">
    <property type="entry name" value="Membr-assoc_MAPEG"/>
</dbReference>
<proteinExistence type="predicted"/>
<dbReference type="AlphaFoldDB" id="A0A4R3YE53"/>
<dbReference type="SUPFAM" id="SSF161084">
    <property type="entry name" value="MAPEG domain-like"/>
    <property type="match status" value="1"/>
</dbReference>
<evidence type="ECO:0000256" key="5">
    <source>
        <dbReference type="SAM" id="Phobius"/>
    </source>
</evidence>
<gene>
    <name evidence="6" type="ORF">EDC63_101779</name>
</gene>
<evidence type="ECO:0000256" key="3">
    <source>
        <dbReference type="ARBA" id="ARBA00022989"/>
    </source>
</evidence>
<evidence type="ECO:0000256" key="4">
    <source>
        <dbReference type="ARBA" id="ARBA00023136"/>
    </source>
</evidence>
<accession>A0A4R3YE53</accession>
<sequence length="125" mass="13786">MSIAYWCILVAALIPYPIAMLAKAKAGYDNHAPREYLAKTDGYRKRANWAQFNAFEAFPAFAAAVIIAQLQHAPQSTIDMLAVAFIAFRILHASFYILDKATLRSTVWALGFSCVIALFVIAGTQ</sequence>